<dbReference type="GO" id="GO:0042910">
    <property type="term" value="F:xenobiotic transmembrane transporter activity"/>
    <property type="evidence" value="ECO:0007669"/>
    <property type="project" value="InterPro"/>
</dbReference>
<keyword evidence="11 13" id="KW-0472">Membrane</keyword>
<dbReference type="OrthoDB" id="62420at2"/>
<dbReference type="EMBL" id="MZGV01000043">
    <property type="protein sequence ID" value="OPJ59508.1"/>
    <property type="molecule type" value="Genomic_DNA"/>
</dbReference>
<feature type="transmembrane region" description="Helical" evidence="13">
    <location>
        <begin position="88"/>
        <end position="106"/>
    </location>
</feature>
<name>A0A1V4IHM7_9CLOT</name>
<evidence type="ECO:0000313" key="14">
    <source>
        <dbReference type="EMBL" id="OPJ59508.1"/>
    </source>
</evidence>
<comment type="similarity">
    <text evidence="3">Belongs to the multi antimicrobial extrusion (MATE) (TC 2.A.66.1) family.</text>
</comment>
<dbReference type="CDD" id="cd13137">
    <property type="entry name" value="MATE_NorM_like"/>
    <property type="match status" value="1"/>
</dbReference>
<evidence type="ECO:0000256" key="13">
    <source>
        <dbReference type="SAM" id="Phobius"/>
    </source>
</evidence>
<dbReference type="Proteomes" id="UP000190080">
    <property type="component" value="Unassembled WGS sequence"/>
</dbReference>
<keyword evidence="8 13" id="KW-0812">Transmembrane</keyword>
<evidence type="ECO:0000256" key="8">
    <source>
        <dbReference type="ARBA" id="ARBA00022692"/>
    </source>
</evidence>
<reference evidence="14 15" key="1">
    <citation type="submission" date="2017-03" db="EMBL/GenBank/DDBJ databases">
        <title>Genome sequence of Clostridium oryzae DSM 28571.</title>
        <authorList>
            <person name="Poehlein A."/>
            <person name="Daniel R."/>
        </authorList>
    </citation>
    <scope>NUCLEOTIDE SEQUENCE [LARGE SCALE GENOMIC DNA]</scope>
    <source>
        <strain evidence="14 15">DSM 28571</strain>
    </source>
</reference>
<dbReference type="PANTHER" id="PTHR43298">
    <property type="entry name" value="MULTIDRUG RESISTANCE PROTEIN NORM-RELATED"/>
    <property type="match status" value="1"/>
</dbReference>
<evidence type="ECO:0000256" key="12">
    <source>
        <dbReference type="ARBA" id="ARBA00031636"/>
    </source>
</evidence>
<comment type="function">
    <text evidence="1">Multidrug efflux pump.</text>
</comment>
<evidence type="ECO:0000256" key="2">
    <source>
        <dbReference type="ARBA" id="ARBA00004651"/>
    </source>
</evidence>
<keyword evidence="5" id="KW-0813">Transport</keyword>
<dbReference type="InterPro" id="IPR050222">
    <property type="entry name" value="MATE_MdtK"/>
</dbReference>
<evidence type="ECO:0000256" key="4">
    <source>
        <dbReference type="ARBA" id="ARBA00020268"/>
    </source>
</evidence>
<feature type="transmembrane region" description="Helical" evidence="13">
    <location>
        <begin position="392"/>
        <end position="412"/>
    </location>
</feature>
<dbReference type="NCBIfam" id="TIGR00797">
    <property type="entry name" value="matE"/>
    <property type="match status" value="1"/>
</dbReference>
<evidence type="ECO:0000256" key="10">
    <source>
        <dbReference type="ARBA" id="ARBA00023065"/>
    </source>
</evidence>
<feature type="transmembrane region" description="Helical" evidence="13">
    <location>
        <begin position="323"/>
        <end position="343"/>
    </location>
</feature>
<dbReference type="GO" id="GO:0005886">
    <property type="term" value="C:plasma membrane"/>
    <property type="evidence" value="ECO:0007669"/>
    <property type="project" value="UniProtKB-SubCell"/>
</dbReference>
<organism evidence="14 15">
    <name type="scientific">Clostridium oryzae</name>
    <dbReference type="NCBI Taxonomy" id="1450648"/>
    <lineage>
        <taxon>Bacteria</taxon>
        <taxon>Bacillati</taxon>
        <taxon>Bacillota</taxon>
        <taxon>Clostridia</taxon>
        <taxon>Eubacteriales</taxon>
        <taxon>Clostridiaceae</taxon>
        <taxon>Clostridium</taxon>
    </lineage>
</organism>
<feature type="transmembrane region" description="Helical" evidence="13">
    <location>
        <begin position="363"/>
        <end position="380"/>
    </location>
</feature>
<dbReference type="PIRSF" id="PIRSF006603">
    <property type="entry name" value="DinF"/>
    <property type="match status" value="1"/>
</dbReference>
<dbReference type="PANTHER" id="PTHR43298:SF2">
    <property type="entry name" value="FMN_FAD EXPORTER YEEO-RELATED"/>
    <property type="match status" value="1"/>
</dbReference>
<evidence type="ECO:0000256" key="1">
    <source>
        <dbReference type="ARBA" id="ARBA00003408"/>
    </source>
</evidence>
<dbReference type="InterPro" id="IPR048279">
    <property type="entry name" value="MdtK-like"/>
</dbReference>
<feature type="transmembrane region" description="Helical" evidence="13">
    <location>
        <begin position="195"/>
        <end position="220"/>
    </location>
</feature>
<sequence length="455" mass="49461">MLNIRKDVLRLTVPILMEQIFVMAMGAVNTIMSSNVGKQVVSAIGMVDSINNIFIAFFSSLAVGGTVVVAQYTGKGDKRQANNSMKQALFSSLLVSFIITLLIFIFRRPMINLLFGNAEKAVIDNALRYMEITLLTYPLISIELVSNGILRGIGDTKTPMKITIIMNIINVVFSYIFIYGINISNVHFTIHTPPMGITGAAIGIALARTSGAVIVLMILVRGTGLLKLNKIRTFRFDKELLKSIFGIGVPAGVESLMFNGGKLITQIYIVSMGTNALTANTISGSIAGMLNIPGNALCTAATTMVGHSMGKGKDKKAEDDLSYIVKLSTISLITLAVITAPFVGVLSTLYTRDPDIIKICRNVLLSNALFMPVWSISFVLPSGLKGAGDAKYTMITAIIGMWVFRITLGYLLGIPLKLGLVGVWVGMYIDWTVRGILYLIRFKKGKWKKNVVIRA</sequence>
<evidence type="ECO:0000256" key="11">
    <source>
        <dbReference type="ARBA" id="ARBA00023136"/>
    </source>
</evidence>
<keyword evidence="6" id="KW-0050">Antiport</keyword>
<evidence type="ECO:0000256" key="6">
    <source>
        <dbReference type="ARBA" id="ARBA00022449"/>
    </source>
</evidence>
<dbReference type="AlphaFoldDB" id="A0A1V4IHM7"/>
<comment type="subcellular location">
    <subcellularLocation>
        <location evidence="2">Cell membrane</location>
        <topology evidence="2">Multi-pass membrane protein</topology>
    </subcellularLocation>
</comment>
<dbReference type="RefSeq" id="WP_079426419.1">
    <property type="nucleotide sequence ID" value="NZ_MZGV01000043.1"/>
</dbReference>
<feature type="transmembrane region" description="Helical" evidence="13">
    <location>
        <begin position="52"/>
        <end position="72"/>
    </location>
</feature>
<feature type="transmembrane region" description="Helical" evidence="13">
    <location>
        <begin position="418"/>
        <end position="440"/>
    </location>
</feature>
<keyword evidence="7" id="KW-1003">Cell membrane</keyword>
<evidence type="ECO:0000256" key="5">
    <source>
        <dbReference type="ARBA" id="ARBA00022448"/>
    </source>
</evidence>
<feature type="transmembrane region" description="Helical" evidence="13">
    <location>
        <begin position="162"/>
        <end position="183"/>
    </location>
</feature>
<keyword evidence="9 13" id="KW-1133">Transmembrane helix</keyword>
<protein>
    <recommendedName>
        <fullName evidence="4">Probable multidrug resistance protein NorM</fullName>
    </recommendedName>
    <alternativeName>
        <fullName evidence="12">Multidrug-efflux transporter</fullName>
    </alternativeName>
</protein>
<keyword evidence="10" id="KW-0406">Ion transport</keyword>
<accession>A0A1V4IHM7</accession>
<proteinExistence type="inferred from homology"/>
<evidence type="ECO:0000256" key="7">
    <source>
        <dbReference type="ARBA" id="ARBA00022475"/>
    </source>
</evidence>
<dbReference type="GO" id="GO:0006811">
    <property type="term" value="P:monoatomic ion transport"/>
    <property type="evidence" value="ECO:0007669"/>
    <property type="project" value="UniProtKB-KW"/>
</dbReference>
<evidence type="ECO:0000256" key="9">
    <source>
        <dbReference type="ARBA" id="ARBA00022989"/>
    </source>
</evidence>
<feature type="transmembrane region" description="Helical" evidence="13">
    <location>
        <begin position="12"/>
        <end position="32"/>
    </location>
</feature>
<gene>
    <name evidence="14" type="primary">mdtK_3</name>
    <name evidence="14" type="ORF">CLORY_32560</name>
</gene>
<dbReference type="InterPro" id="IPR002528">
    <property type="entry name" value="MATE_fam"/>
</dbReference>
<comment type="caution">
    <text evidence="14">The sequence shown here is derived from an EMBL/GenBank/DDBJ whole genome shotgun (WGS) entry which is preliminary data.</text>
</comment>
<evidence type="ECO:0000256" key="3">
    <source>
        <dbReference type="ARBA" id="ARBA00010199"/>
    </source>
</evidence>
<evidence type="ECO:0000313" key="15">
    <source>
        <dbReference type="Proteomes" id="UP000190080"/>
    </source>
</evidence>
<dbReference type="Pfam" id="PF01554">
    <property type="entry name" value="MatE"/>
    <property type="match status" value="2"/>
</dbReference>
<dbReference type="STRING" id="1450648.CLORY_32560"/>
<keyword evidence="15" id="KW-1185">Reference proteome</keyword>
<dbReference type="GO" id="GO:0015297">
    <property type="term" value="F:antiporter activity"/>
    <property type="evidence" value="ECO:0007669"/>
    <property type="project" value="UniProtKB-KW"/>
</dbReference>